<dbReference type="EMBL" id="CNGE01001135">
    <property type="protein sequence ID" value="CKT76034.1"/>
    <property type="molecule type" value="Genomic_DNA"/>
</dbReference>
<evidence type="ECO:0000313" key="6">
    <source>
        <dbReference type="EMBL" id="COW59835.1"/>
    </source>
</evidence>
<proteinExistence type="predicted"/>
<dbReference type="EMBL" id="CFOH01000927">
    <property type="protein sequence ID" value="CFE74210.1"/>
    <property type="molecule type" value="Genomic_DNA"/>
</dbReference>
<evidence type="ECO:0000313" key="3">
    <source>
        <dbReference type="EMBL" id="CFR92172.1"/>
    </source>
</evidence>
<sequence length="71" mass="7532">MIATPRRGSITSDVPPLHATSGAGPTVDPALDICVDPLFAGTSRDGGQTFRSPAILTVAPFYCYDFATFWI</sequence>
<evidence type="ECO:0000313" key="2">
    <source>
        <dbReference type="EMBL" id="CFE74210.1"/>
    </source>
</evidence>
<dbReference type="Proteomes" id="UP000039217">
    <property type="component" value="Unassembled WGS sequence"/>
</dbReference>
<dbReference type="EMBL" id="CQQC01000987">
    <property type="protein sequence ID" value="CNV54883.1"/>
    <property type="molecule type" value="Genomic_DNA"/>
</dbReference>
<evidence type="ECO:0000313" key="7">
    <source>
        <dbReference type="EMBL" id="COY88060.1"/>
    </source>
</evidence>
<dbReference type="Proteomes" id="UP000048948">
    <property type="component" value="Unassembled WGS sequence"/>
</dbReference>
<evidence type="ECO:0000256" key="1">
    <source>
        <dbReference type="SAM" id="MobiDB-lite"/>
    </source>
</evidence>
<dbReference type="Proteomes" id="UP000039021">
    <property type="component" value="Unassembled WGS sequence"/>
</dbReference>
<dbReference type="Proteomes" id="UP000045842">
    <property type="component" value="Unassembled WGS sequence"/>
</dbReference>
<dbReference type="Proteomes" id="UP000046680">
    <property type="component" value="Unassembled WGS sequence"/>
</dbReference>
<reference evidence="8 9" key="1">
    <citation type="submission" date="2015-03" db="EMBL/GenBank/DDBJ databases">
        <authorList>
            <consortium name="Pathogen Informatics"/>
        </authorList>
    </citation>
    <scope>NUCLEOTIDE SEQUENCE [LARGE SCALE GENOMIC DNA]</scope>
    <source>
        <strain evidence="4 13">Bir 172</strain>
        <strain evidence="3 11">C09601061</strain>
        <strain evidence="5 9">D00501624</strain>
        <strain evidence="6 10">G09801536</strain>
        <strain evidence="2 12">H09601792</strain>
        <strain evidence="8">N09902308</strain>
    </source>
</reference>
<dbReference type="EMBL" id="CGCX01001290">
    <property type="protein sequence ID" value="CFR92172.1"/>
    <property type="molecule type" value="Genomic_DNA"/>
</dbReference>
<reference evidence="7" key="2">
    <citation type="submission" date="2015-03" db="EMBL/GenBank/DDBJ databases">
        <authorList>
            <consortium name="Pathogen Informatics"/>
            <person name="Murphy D."/>
        </authorList>
    </citation>
    <scope>NUCLEOTIDE SEQUENCE</scope>
    <source>
        <strain evidence="7">N09902308</strain>
    </source>
</reference>
<evidence type="ECO:0000313" key="5">
    <source>
        <dbReference type="EMBL" id="CNV54883.1"/>
    </source>
</evidence>
<dbReference type="EMBL" id="CSBK01001591">
    <property type="protein sequence ID" value="COY88060.1"/>
    <property type="molecule type" value="Genomic_DNA"/>
</dbReference>
<evidence type="ECO:0000313" key="9">
    <source>
        <dbReference type="Proteomes" id="UP000039217"/>
    </source>
</evidence>
<evidence type="ECO:0000313" key="10">
    <source>
        <dbReference type="Proteomes" id="UP000045842"/>
    </source>
</evidence>
<evidence type="ECO:0000313" key="8">
    <source>
        <dbReference type="Proteomes" id="UP000039021"/>
    </source>
</evidence>
<protein>
    <submittedName>
        <fullName evidence="2">Uncharacterized protein</fullName>
    </submittedName>
</protein>
<evidence type="ECO:0000313" key="13">
    <source>
        <dbReference type="Proteomes" id="UP000048948"/>
    </source>
</evidence>
<dbReference type="Proteomes" id="UP000046947">
    <property type="component" value="Unassembled WGS sequence"/>
</dbReference>
<evidence type="ECO:0000313" key="12">
    <source>
        <dbReference type="Proteomes" id="UP000046947"/>
    </source>
</evidence>
<organism evidence="2 12">
    <name type="scientific">Mycobacterium tuberculosis</name>
    <dbReference type="NCBI Taxonomy" id="1773"/>
    <lineage>
        <taxon>Bacteria</taxon>
        <taxon>Bacillati</taxon>
        <taxon>Actinomycetota</taxon>
        <taxon>Actinomycetes</taxon>
        <taxon>Mycobacteriales</taxon>
        <taxon>Mycobacteriaceae</taxon>
        <taxon>Mycobacterium</taxon>
        <taxon>Mycobacterium tuberculosis complex</taxon>
    </lineage>
</organism>
<evidence type="ECO:0000313" key="11">
    <source>
        <dbReference type="Proteomes" id="UP000046680"/>
    </source>
</evidence>
<name>A0A654TSD0_MYCTX</name>
<feature type="region of interest" description="Disordered" evidence="1">
    <location>
        <begin position="1"/>
        <end position="26"/>
    </location>
</feature>
<evidence type="ECO:0000313" key="4">
    <source>
        <dbReference type="EMBL" id="CKT76034.1"/>
    </source>
</evidence>
<dbReference type="EMBL" id="CSAD01000900">
    <property type="protein sequence ID" value="COW59835.1"/>
    <property type="molecule type" value="Genomic_DNA"/>
</dbReference>
<accession>A0A654TSD0</accession>
<dbReference type="AlphaFoldDB" id="A0A654TSD0"/>
<gene>
    <name evidence="3" type="ORF">ERS007657_02970</name>
    <name evidence="5" type="ORF">ERS007661_02667</name>
    <name evidence="6" type="ORF">ERS007679_04064</name>
    <name evidence="2" type="ORF">ERS007688_03837</name>
    <name evidence="7" type="ORF">ERS007739_03171</name>
    <name evidence="4" type="ORF">ERS027646_04103</name>
</gene>